<dbReference type="InterPro" id="IPR000836">
    <property type="entry name" value="PRTase_dom"/>
</dbReference>
<dbReference type="Pfam" id="PF00156">
    <property type="entry name" value="Pribosyltran"/>
    <property type="match status" value="1"/>
</dbReference>
<sequence>MESWKLLAYFLVFAARAVRPRKERLMSVEKAGALMEKHCVRAGGPMDLRLGIMGCKVNAERNGLVWLANGQVPLTRDRFRVGSGLSVYEEISSPEYDEVRGELLAVLMGLSLGSKVGEKWKLDGNGRARKVVITVGGSEDRAEKGLGVTFKARINSRVLKFFREITGYFGSSCERFGYVDSDLLPLHITLARALGDDEKAWSRFFLLVREGIEGNEVAMKRCFVAEGDEENEGSERAKAEIEALWRLYEGKGFAEKLTDENLFAIIFMESGSEKDRVKAVRMLCRYLKECGGRDGDLKRKEDAEMLMRNILREIHKNSAKEWARMVRIVCSYKVPKVIPCETGLSAVEAEMSIYESIRGGVEDGSYIIDRFFKGLRNEWNCSSDGDRNSVWRRGMSMIARLVKICGDDVYYALKREEIRLGVAGDLWKSRCEGGKMIKEMIKSVVCSISLESGKSVEDVEKLLKSRKSRFIQKEFMNFYVIRNNGIKLAHRIYKEGFIPDVIYVALRGGAYLGNVVSEYFNAVCGRKIPYAAVSVHSYTDVGESSSVQVEGWIHHPSKLRKGSKVLFVDDILDSGKTINRLAEIILNEGIPRSDLKIAVHDYKCFPDSEKKNAILPDYWCRRQDVSVWDGPRWIDYSLYELIGTSKEEFEEQYYTRDPELREALKEITK</sequence>
<feature type="domain" description="Phosphoribosyltransferase" evidence="3">
    <location>
        <begin position="486"/>
        <end position="590"/>
    </location>
</feature>
<dbReference type="PANTHER" id="PTHR43363">
    <property type="entry name" value="HYPOXANTHINE PHOSPHORIBOSYLTRANSFERASE"/>
    <property type="match status" value="1"/>
</dbReference>
<dbReference type="CDD" id="cd06223">
    <property type="entry name" value="PRTases_typeI"/>
    <property type="match status" value="1"/>
</dbReference>
<evidence type="ECO:0000259" key="3">
    <source>
        <dbReference type="Pfam" id="PF00156"/>
    </source>
</evidence>
<dbReference type="InterPro" id="IPR029057">
    <property type="entry name" value="PRTase-like"/>
</dbReference>
<dbReference type="EMBL" id="CP075152">
    <property type="protein sequence ID" value="UTX43294.1"/>
    <property type="molecule type" value="Genomic_DNA"/>
</dbReference>
<dbReference type="SUPFAM" id="SSF53271">
    <property type="entry name" value="PRTase-like"/>
    <property type="match status" value="1"/>
</dbReference>
<organism evidence="5 6">
    <name type="scientific">Encephalitozoon hellem</name>
    <name type="common">Microsporidian parasite</name>
    <dbReference type="NCBI Taxonomy" id="27973"/>
    <lineage>
        <taxon>Eukaryota</taxon>
        <taxon>Fungi</taxon>
        <taxon>Fungi incertae sedis</taxon>
        <taxon>Microsporidia</taxon>
        <taxon>Unikaryonidae</taxon>
        <taxon>Encephalitozoon</taxon>
    </lineage>
</organism>
<evidence type="ECO:0000313" key="6">
    <source>
        <dbReference type="Proteomes" id="UP001059546"/>
    </source>
</evidence>
<reference evidence="5" key="1">
    <citation type="submission" date="2022-08" db="EMBL/GenBank/DDBJ databases">
        <title>Encephalitozoon hellem ATCC 50604 Complete Genome.</title>
        <authorList>
            <person name="Mascarenhas dos Santos A.C."/>
            <person name="Julian A.T."/>
            <person name="Pombert J.-F."/>
        </authorList>
    </citation>
    <scope>NUCLEOTIDE SEQUENCE</scope>
    <source>
        <strain evidence="5">ATCC 50604</strain>
    </source>
</reference>
<dbReference type="Gene3D" id="3.40.50.2020">
    <property type="match status" value="1"/>
</dbReference>
<dbReference type="GO" id="GO:0016757">
    <property type="term" value="F:glycosyltransferase activity"/>
    <property type="evidence" value="ECO:0007669"/>
    <property type="project" value="UniProtKB-KW"/>
</dbReference>
<evidence type="ECO:0000256" key="1">
    <source>
        <dbReference type="ARBA" id="ARBA00022676"/>
    </source>
</evidence>
<evidence type="ECO:0000313" key="4">
    <source>
        <dbReference type="EMBL" id="UTX42894.1"/>
    </source>
</evidence>
<keyword evidence="2" id="KW-0808">Transferase</keyword>
<dbReference type="Proteomes" id="UP001059546">
    <property type="component" value="Chromosome VI"/>
</dbReference>
<keyword evidence="1 5" id="KW-0328">Glycosyltransferase</keyword>
<dbReference type="AlphaFoldDB" id="A0A9Q9CCA0"/>
<dbReference type="Proteomes" id="UP001059546">
    <property type="component" value="Chromosome IV"/>
</dbReference>
<accession>A0A9Q9CCA0</accession>
<name>A0A9Q9CCA0_ENCHE</name>
<evidence type="ECO:0000313" key="5">
    <source>
        <dbReference type="EMBL" id="UTX43294.1"/>
    </source>
</evidence>
<dbReference type="PANTHER" id="PTHR43363:SF1">
    <property type="entry name" value="HYPOXANTHINE-GUANINE PHOSPHORIBOSYLTRANSFERASE"/>
    <property type="match status" value="1"/>
</dbReference>
<evidence type="ECO:0000256" key="2">
    <source>
        <dbReference type="ARBA" id="ARBA00022679"/>
    </source>
</evidence>
<protein>
    <submittedName>
        <fullName evidence="5">Phosphoribosyltransferase</fullName>
    </submittedName>
</protein>
<gene>
    <name evidence="4" type="ORF">GPU96_04g06220</name>
    <name evidence="5" type="ORF">GPU96_06g10400</name>
</gene>
<dbReference type="EMBL" id="CP075150">
    <property type="protein sequence ID" value="UTX42894.1"/>
    <property type="molecule type" value="Genomic_DNA"/>
</dbReference>
<proteinExistence type="predicted"/>